<name>A0A9W9FZH7_9EURO</name>
<gene>
    <name evidence="3" type="ORF">N7456_006004</name>
</gene>
<dbReference type="OrthoDB" id="10042665at2759"/>
<evidence type="ECO:0000313" key="4">
    <source>
        <dbReference type="Proteomes" id="UP001149165"/>
    </source>
</evidence>
<dbReference type="Gene3D" id="3.40.50.300">
    <property type="entry name" value="P-loop containing nucleotide triphosphate hydrolases"/>
    <property type="match status" value="1"/>
</dbReference>
<protein>
    <recommendedName>
        <fullName evidence="2">AAA+ ATPase domain-containing protein</fullName>
    </recommendedName>
</protein>
<dbReference type="SUPFAM" id="SSF52540">
    <property type="entry name" value="P-loop containing nucleoside triphosphate hydrolases"/>
    <property type="match status" value="1"/>
</dbReference>
<comment type="caution">
    <text evidence="3">The sequence shown here is derived from an EMBL/GenBank/DDBJ whole genome shotgun (WGS) entry which is preliminary data.</text>
</comment>
<dbReference type="CDD" id="cd19481">
    <property type="entry name" value="RecA-like_protease"/>
    <property type="match status" value="1"/>
</dbReference>
<feature type="domain" description="AAA+ ATPase" evidence="2">
    <location>
        <begin position="467"/>
        <end position="590"/>
    </location>
</feature>
<evidence type="ECO:0000256" key="1">
    <source>
        <dbReference type="SAM" id="MobiDB-lite"/>
    </source>
</evidence>
<dbReference type="Pfam" id="PF22942">
    <property type="entry name" value="DUF7025"/>
    <property type="match status" value="1"/>
</dbReference>
<sequence>MESPHEQDVLFAGGFICGWDDDSNSPRTATTTGVSRRQARRNASCLHPPDTPDEMDSSASEASYSGDEADLTDTTEYAPVGSICDIHNLYQSKDRDGLWVKELPQDLPPPSETSESNQYALVARHKRCYDGRRNLKLHSIFVQSNHLKNFLAGVLEGYSGLTLTLNRVKFHEPFRPFVQRWERLLKARSEVADPEIKAHVDLLYRLLKEELGSTIAQKEDLLKNGVITYEFLDLIFEPGDLVFSNVEGHPRAFIFNSGEFENDSYSPKFYMSCQYIGLRGQKFSYMSTFLKIPWFEGTLAITSLPVFPFAYHKEQSTIKAALIARGALWETYKGYHYKQYDGPINVDYLYGAVELHLKGRIVIDAESYNTFTRAASTSGVGEVLFDELDDEKRMLATSTLLGYALKNKRWTTFQLDGVKDIVWDDRAFDSLVLPHSEHNMKRLILALTRSQSKGGVSFDDVITGKGRGMIFLLRGPPGVGKTLTAESVAEVMRVPLYVLSAADLGITASQLEDKMKRTLELIPRWGAVLLLDEADVFMEARDSTDLERNELVAIFLRLLEYYEGILFLTTNRAENIDPAFESRIHVSIRFPDLNHASRRQIWKQFIGQANMERFSDDQLERISEVNLNGRQIKNVIRTAHLLAHDEGSPLNFEYVETVLNLRVPGDGCL</sequence>
<dbReference type="InterPro" id="IPR027417">
    <property type="entry name" value="P-loop_NTPase"/>
</dbReference>
<dbReference type="AlphaFoldDB" id="A0A9W9FZH7"/>
<dbReference type="InterPro" id="IPR003959">
    <property type="entry name" value="ATPase_AAA_core"/>
</dbReference>
<evidence type="ECO:0000259" key="2">
    <source>
        <dbReference type="SMART" id="SM00382"/>
    </source>
</evidence>
<feature type="region of interest" description="Disordered" evidence="1">
    <location>
        <begin position="20"/>
        <end position="70"/>
    </location>
</feature>
<dbReference type="GO" id="GO:0005524">
    <property type="term" value="F:ATP binding"/>
    <property type="evidence" value="ECO:0007669"/>
    <property type="project" value="InterPro"/>
</dbReference>
<dbReference type="PANTHER" id="PTHR46411">
    <property type="entry name" value="FAMILY ATPASE, PUTATIVE-RELATED"/>
    <property type="match status" value="1"/>
</dbReference>
<accession>A0A9W9FZH7</accession>
<dbReference type="GO" id="GO:0016887">
    <property type="term" value="F:ATP hydrolysis activity"/>
    <property type="evidence" value="ECO:0007669"/>
    <property type="project" value="InterPro"/>
</dbReference>
<dbReference type="InterPro" id="IPR054289">
    <property type="entry name" value="DUF7025"/>
</dbReference>
<evidence type="ECO:0000313" key="3">
    <source>
        <dbReference type="EMBL" id="KAJ5109329.1"/>
    </source>
</evidence>
<dbReference type="InterPro" id="IPR003593">
    <property type="entry name" value="AAA+_ATPase"/>
</dbReference>
<keyword evidence="4" id="KW-1185">Reference proteome</keyword>
<dbReference type="Pfam" id="PF00004">
    <property type="entry name" value="AAA"/>
    <property type="match status" value="1"/>
</dbReference>
<organism evidence="3 4">
    <name type="scientific">Penicillium angulare</name>
    <dbReference type="NCBI Taxonomy" id="116970"/>
    <lineage>
        <taxon>Eukaryota</taxon>
        <taxon>Fungi</taxon>
        <taxon>Dikarya</taxon>
        <taxon>Ascomycota</taxon>
        <taxon>Pezizomycotina</taxon>
        <taxon>Eurotiomycetes</taxon>
        <taxon>Eurotiomycetidae</taxon>
        <taxon>Eurotiales</taxon>
        <taxon>Aspergillaceae</taxon>
        <taxon>Penicillium</taxon>
    </lineage>
</organism>
<dbReference type="SMART" id="SM00382">
    <property type="entry name" value="AAA"/>
    <property type="match status" value="1"/>
</dbReference>
<dbReference type="PANTHER" id="PTHR46411:SF3">
    <property type="entry name" value="AAA+ ATPASE DOMAIN-CONTAINING PROTEIN"/>
    <property type="match status" value="1"/>
</dbReference>
<proteinExistence type="predicted"/>
<feature type="compositionally biased region" description="Polar residues" evidence="1">
    <location>
        <begin position="25"/>
        <end position="35"/>
    </location>
</feature>
<dbReference type="EMBL" id="JAPQKH010000003">
    <property type="protein sequence ID" value="KAJ5109329.1"/>
    <property type="molecule type" value="Genomic_DNA"/>
</dbReference>
<reference evidence="3" key="1">
    <citation type="submission" date="2022-11" db="EMBL/GenBank/DDBJ databases">
        <authorList>
            <person name="Petersen C."/>
        </authorList>
    </citation>
    <scope>NUCLEOTIDE SEQUENCE</scope>
    <source>
        <strain evidence="3">IBT 30069</strain>
    </source>
</reference>
<reference evidence="3" key="2">
    <citation type="journal article" date="2023" name="IMA Fungus">
        <title>Comparative genomic study of the Penicillium genus elucidates a diverse pangenome and 15 lateral gene transfer events.</title>
        <authorList>
            <person name="Petersen C."/>
            <person name="Sorensen T."/>
            <person name="Nielsen M.R."/>
            <person name="Sondergaard T.E."/>
            <person name="Sorensen J.L."/>
            <person name="Fitzpatrick D.A."/>
            <person name="Frisvad J.C."/>
            <person name="Nielsen K.L."/>
        </authorList>
    </citation>
    <scope>NUCLEOTIDE SEQUENCE</scope>
    <source>
        <strain evidence="3">IBT 30069</strain>
    </source>
</reference>
<dbReference type="Proteomes" id="UP001149165">
    <property type="component" value="Unassembled WGS sequence"/>
</dbReference>